<reference evidence="2 3" key="1">
    <citation type="journal article" date="2014" name="Genome Biol. Evol.">
        <title>The secreted proteins of Achlya hypogyna and Thraustotheca clavata identify the ancestral oomycete secretome and reveal gene acquisitions by horizontal gene transfer.</title>
        <authorList>
            <person name="Misner I."/>
            <person name="Blouin N."/>
            <person name="Leonard G."/>
            <person name="Richards T.A."/>
            <person name="Lane C.E."/>
        </authorList>
    </citation>
    <scope>NUCLEOTIDE SEQUENCE [LARGE SCALE GENOMIC DNA]</scope>
    <source>
        <strain evidence="2 3">ATCC 48635</strain>
    </source>
</reference>
<dbReference type="OrthoDB" id="2100592at2759"/>
<evidence type="ECO:0008006" key="4">
    <source>
        <dbReference type="Google" id="ProtNLM"/>
    </source>
</evidence>
<dbReference type="SUPFAM" id="SSF53756">
    <property type="entry name" value="UDP-Glycosyltransferase/glycogen phosphorylase"/>
    <property type="match status" value="1"/>
</dbReference>
<accession>A0A1V9ZKK5</accession>
<dbReference type="Proteomes" id="UP000243579">
    <property type="component" value="Unassembled WGS sequence"/>
</dbReference>
<evidence type="ECO:0000313" key="3">
    <source>
        <dbReference type="Proteomes" id="UP000243579"/>
    </source>
</evidence>
<evidence type="ECO:0000256" key="1">
    <source>
        <dbReference type="SAM" id="Phobius"/>
    </source>
</evidence>
<keyword evidence="1" id="KW-0472">Membrane</keyword>
<keyword evidence="1" id="KW-0812">Transmembrane</keyword>
<keyword evidence="3" id="KW-1185">Reference proteome</keyword>
<proteinExistence type="predicted"/>
<dbReference type="AlphaFoldDB" id="A0A1V9ZKK5"/>
<comment type="caution">
    <text evidence="2">The sequence shown here is derived from an EMBL/GenBank/DDBJ whole genome shotgun (WGS) entry which is preliminary data.</text>
</comment>
<organism evidence="2 3">
    <name type="scientific">Achlya hypogyna</name>
    <name type="common">Oomycete</name>
    <name type="synonym">Protoachlya hypogyna</name>
    <dbReference type="NCBI Taxonomy" id="1202772"/>
    <lineage>
        <taxon>Eukaryota</taxon>
        <taxon>Sar</taxon>
        <taxon>Stramenopiles</taxon>
        <taxon>Oomycota</taxon>
        <taxon>Saprolegniomycetes</taxon>
        <taxon>Saprolegniales</taxon>
        <taxon>Achlyaceae</taxon>
        <taxon>Achlya</taxon>
    </lineage>
</organism>
<feature type="transmembrane region" description="Helical" evidence="1">
    <location>
        <begin position="17"/>
        <end position="36"/>
    </location>
</feature>
<dbReference type="Gene3D" id="3.40.50.2000">
    <property type="entry name" value="Glycogen Phosphorylase B"/>
    <property type="match status" value="1"/>
</dbReference>
<evidence type="ECO:0000313" key="2">
    <source>
        <dbReference type="EMBL" id="OQR98518.1"/>
    </source>
</evidence>
<sequence length="476" mass="54566">MNDLENRGTKPKTRLQFLYACFLACCMAMLAVHSYLASRTTTSIFKRSRHAQPRNVSSTIDLLGDIVHLNNLNEACFHARDVVLPWTFNSSDVDMNYVWTQDMPRDRLVQLLAQCPEVDVYLPPGLRNHGYCEDGMAYVKFLKSRALPSWVFDLTFDYQGRKNISYHDLCPKTALLFMNHYMDGIHTRPSFPKDKKLVLMPNVEMYELKTKDYQRFDMILCKTRDAYDRLTQLLHDMGNPRNTTVLYVQHTSSDPTTVARTHAAAHPELPRIRPKDFENITFFHANGHSAQKNTKSIFECWKARPDLPPIDVYSMYSGTKEDFDEVFAESDSPESLRFHYGEDVDVSAFGRLLLEASTILCPSKMEGFGHYINQARASGALVLTTNGTPMNEFVDKYSGVLIEAYAEDPDPNQQLSIYGGMTWRVTEDAICDAVDAVVAMTPEMRRTLARNGRRRYEEQFVDFKGNMRLVRSLLDS</sequence>
<dbReference type="EMBL" id="JNBR01000083">
    <property type="protein sequence ID" value="OQR98518.1"/>
    <property type="molecule type" value="Genomic_DNA"/>
</dbReference>
<protein>
    <recommendedName>
        <fullName evidence="4">Glycosyl transferase family 1 domain-containing protein</fullName>
    </recommendedName>
</protein>
<keyword evidence="1" id="KW-1133">Transmembrane helix</keyword>
<gene>
    <name evidence="2" type="ORF">ACHHYP_08447</name>
</gene>
<name>A0A1V9ZKK5_ACHHY</name>